<feature type="transmembrane region" description="Helical" evidence="1">
    <location>
        <begin position="134"/>
        <end position="159"/>
    </location>
</feature>
<dbReference type="Proteomes" id="UP000198305">
    <property type="component" value="Unassembled WGS sequence"/>
</dbReference>
<feature type="transmembrane region" description="Helical" evidence="1">
    <location>
        <begin position="6"/>
        <end position="28"/>
    </location>
</feature>
<accession>A0A239AZK2</accession>
<sequence>MLHPISPLGAIHTAISLIPIFAGLYGFIRYGRIDPATNSGKVYIVSLVLSVITSFGVSSTGALNPGHAFGIVVLLVAFGGILAGKLTFLGRLRPYLSVFGLSFSFLLSLVPGTNETLTRLPLSHPLADAPLAPVVLHTLLVWFAIFVVGVCTQCLMIYWRNKSAVRN</sequence>
<dbReference type="AlphaFoldDB" id="A0A239AZK2"/>
<dbReference type="EMBL" id="FZOA01000010">
    <property type="protein sequence ID" value="SNS00752.1"/>
    <property type="molecule type" value="Genomic_DNA"/>
</dbReference>
<evidence type="ECO:0000313" key="2">
    <source>
        <dbReference type="EMBL" id="SNS00752.1"/>
    </source>
</evidence>
<evidence type="ECO:0008006" key="4">
    <source>
        <dbReference type="Google" id="ProtNLM"/>
    </source>
</evidence>
<gene>
    <name evidence="2" type="ORF">SAMN05192560_2196</name>
</gene>
<feature type="transmembrane region" description="Helical" evidence="1">
    <location>
        <begin position="95"/>
        <end position="114"/>
    </location>
</feature>
<name>A0A239AZK2_9PROT</name>
<organism evidence="2 3">
    <name type="scientific">Methylobacillus rhizosphaerae</name>
    <dbReference type="NCBI Taxonomy" id="551994"/>
    <lineage>
        <taxon>Bacteria</taxon>
        <taxon>Pseudomonadati</taxon>
        <taxon>Pseudomonadota</taxon>
        <taxon>Betaproteobacteria</taxon>
        <taxon>Nitrosomonadales</taxon>
        <taxon>Methylophilaceae</taxon>
        <taxon>Methylobacillus</taxon>
    </lineage>
</organism>
<reference evidence="3" key="1">
    <citation type="submission" date="2017-06" db="EMBL/GenBank/DDBJ databases">
        <authorList>
            <person name="Varghese N."/>
            <person name="Submissions S."/>
        </authorList>
    </citation>
    <scope>NUCLEOTIDE SEQUENCE [LARGE SCALE GENOMIC DNA]</scope>
    <source>
        <strain evidence="3">Ca-68</strain>
    </source>
</reference>
<keyword evidence="1" id="KW-1133">Transmembrane helix</keyword>
<dbReference type="RefSeq" id="WP_089376257.1">
    <property type="nucleotide sequence ID" value="NZ_FZOA01000010.1"/>
</dbReference>
<evidence type="ECO:0000313" key="3">
    <source>
        <dbReference type="Proteomes" id="UP000198305"/>
    </source>
</evidence>
<keyword evidence="3" id="KW-1185">Reference proteome</keyword>
<keyword evidence="1" id="KW-0472">Membrane</keyword>
<feature type="transmembrane region" description="Helical" evidence="1">
    <location>
        <begin position="68"/>
        <end position="88"/>
    </location>
</feature>
<keyword evidence="1" id="KW-0812">Transmembrane</keyword>
<dbReference type="OrthoDB" id="713921at2"/>
<feature type="transmembrane region" description="Helical" evidence="1">
    <location>
        <begin position="40"/>
        <end position="62"/>
    </location>
</feature>
<protein>
    <recommendedName>
        <fullName evidence="4">DUF2306 domain-containing protein</fullName>
    </recommendedName>
</protein>
<proteinExistence type="predicted"/>
<evidence type="ECO:0000256" key="1">
    <source>
        <dbReference type="SAM" id="Phobius"/>
    </source>
</evidence>